<comment type="caution">
    <text evidence="1">The sequence shown here is derived from an EMBL/GenBank/DDBJ whole genome shotgun (WGS) entry which is preliminary data.</text>
</comment>
<accession>N1U7H7</accession>
<sequence length="47" mass="5302">MGTKFQRGFVGIPTDLSSDPSTCGVGYDYFWQTTKVKIISEFVPKLR</sequence>
<protein>
    <submittedName>
        <fullName evidence="1">Uncharacterized protein</fullName>
    </submittedName>
</protein>
<reference evidence="1" key="1">
    <citation type="submission" date="2013-02" db="EMBL/GenBank/DDBJ databases">
        <authorList>
            <person name="Harkins D.M."/>
            <person name="Durkin A.S."/>
            <person name="Brinkac L.M."/>
            <person name="Haft D.H."/>
            <person name="Selengut J.D."/>
            <person name="Sanka R."/>
            <person name="DePew J."/>
            <person name="Purushe J."/>
            <person name="Haake D.A."/>
            <person name="Matsunaga J."/>
            <person name="Vinetz J.M."/>
            <person name="Sutton G.G."/>
            <person name="Nierman W.C."/>
            <person name="Fouts D.E."/>
        </authorList>
    </citation>
    <scope>NUCLEOTIDE SEQUENCE [LARGE SCALE GENOMIC DNA]</scope>
    <source>
        <strain evidence="1">Ecochallenge</strain>
    </source>
</reference>
<organism evidence="1 2">
    <name type="scientific">Leptospira weilii str. Ecochallenge</name>
    <dbReference type="NCBI Taxonomy" id="1049986"/>
    <lineage>
        <taxon>Bacteria</taxon>
        <taxon>Pseudomonadati</taxon>
        <taxon>Spirochaetota</taxon>
        <taxon>Spirochaetia</taxon>
        <taxon>Leptospirales</taxon>
        <taxon>Leptospiraceae</taxon>
        <taxon>Leptospira</taxon>
    </lineage>
</organism>
<gene>
    <name evidence="1" type="ORF">LEP1GSC043_2240</name>
</gene>
<evidence type="ECO:0000313" key="1">
    <source>
        <dbReference type="EMBL" id="EMY13909.1"/>
    </source>
</evidence>
<dbReference type="AlphaFoldDB" id="N1U7H7"/>
<name>N1U7H7_9LEPT</name>
<evidence type="ECO:0000313" key="2">
    <source>
        <dbReference type="Proteomes" id="UP000012249"/>
    </source>
</evidence>
<dbReference type="EMBL" id="AHMI02000207">
    <property type="protein sequence ID" value="EMY13909.1"/>
    <property type="molecule type" value="Genomic_DNA"/>
</dbReference>
<dbReference type="Proteomes" id="UP000012249">
    <property type="component" value="Unassembled WGS sequence"/>
</dbReference>
<proteinExistence type="predicted"/>